<feature type="domain" description="Thiamine pyrophosphate enzyme central" evidence="10">
    <location>
        <begin position="210"/>
        <end position="322"/>
    </location>
</feature>
<proteinExistence type="inferred from homology"/>
<dbReference type="InterPro" id="IPR047214">
    <property type="entry name" value="TPP_PDC_IPDC"/>
</dbReference>
<evidence type="ECO:0000259" key="11">
    <source>
        <dbReference type="Pfam" id="PF02775"/>
    </source>
</evidence>
<keyword evidence="4" id="KW-0479">Metal-binding</keyword>
<keyword evidence="14" id="KW-1185">Reference proteome</keyword>
<dbReference type="Pfam" id="PF02775">
    <property type="entry name" value="TPP_enzyme_C"/>
    <property type="match status" value="1"/>
</dbReference>
<evidence type="ECO:0000256" key="7">
    <source>
        <dbReference type="ARBA" id="ARBA00023052"/>
    </source>
</evidence>
<dbReference type="CDD" id="cd02005">
    <property type="entry name" value="TPP_PDC_IPDC"/>
    <property type="match status" value="1"/>
</dbReference>
<keyword evidence="8" id="KW-0456">Lyase</keyword>
<dbReference type="InterPro" id="IPR011766">
    <property type="entry name" value="TPP_enzyme_TPP-bd"/>
</dbReference>
<gene>
    <name evidence="13" type="ORF">PMZ80_006803</name>
</gene>
<comment type="cofactor">
    <cofactor evidence="1">
        <name>thiamine diphosphate</name>
        <dbReference type="ChEBI" id="CHEBI:58937"/>
    </cofactor>
</comment>
<reference evidence="13 14" key="1">
    <citation type="journal article" date="2023" name="Res Sq">
        <title>Genomic and morphological characterization of Knufia obscura isolated from the Mars 2020 spacecraft assembly facility.</title>
        <authorList>
            <person name="Chander A.M."/>
            <person name="Teixeira M.M."/>
            <person name="Singh N.K."/>
            <person name="Williams M.P."/>
            <person name="Parker C.W."/>
            <person name="Leo P."/>
            <person name="Stajich J.E."/>
            <person name="Torok T."/>
            <person name="Tighe S."/>
            <person name="Mason C.E."/>
            <person name="Venkateswaran K."/>
        </authorList>
    </citation>
    <scope>NUCLEOTIDE SEQUENCE [LARGE SCALE GENOMIC DNA]</scope>
    <source>
        <strain evidence="13 14">CCFEE 5817</strain>
    </source>
</reference>
<protein>
    <recommendedName>
        <fullName evidence="3">Pyruvate decarboxylase</fullName>
    </recommendedName>
</protein>
<name>A0ABR0RMR3_9EURO</name>
<evidence type="ECO:0000256" key="4">
    <source>
        <dbReference type="ARBA" id="ARBA00022723"/>
    </source>
</evidence>
<evidence type="ECO:0000256" key="8">
    <source>
        <dbReference type="ARBA" id="ARBA00023239"/>
    </source>
</evidence>
<dbReference type="InterPro" id="IPR029061">
    <property type="entry name" value="THDP-binding"/>
</dbReference>
<dbReference type="Proteomes" id="UP001334248">
    <property type="component" value="Unassembled WGS sequence"/>
</dbReference>
<evidence type="ECO:0000256" key="2">
    <source>
        <dbReference type="ARBA" id="ARBA00007812"/>
    </source>
</evidence>
<evidence type="ECO:0000259" key="10">
    <source>
        <dbReference type="Pfam" id="PF00205"/>
    </source>
</evidence>
<feature type="domain" description="Thiamine pyrophosphate enzyme TPP-binding" evidence="11">
    <location>
        <begin position="421"/>
        <end position="537"/>
    </location>
</feature>
<sequence>MPQTISVASYIFKRLQQNGVNHVFGVPGDYMLKALDHVKASGVKWTGTCNELNAGYAADGYARTNGLGALFTTYGVGELSAINAVAGSYAERVPVVHVVGLPRREHLERGKLVHHSLMRTHVARLKQPLVFSGMHESVTGARFDALSRDSQQIIDSVDDVIRRAIVQRVPTYIPLPSDMVAEQVQAQQLSVPLRALYQRQEDSSEDVANDLLRLLYSAKAPLLLVDRAGTDHPESLRQLLNDFIRCSGIPTLTMPSGASMVDHNIKNYYGVHAGPAGQIDTMPYVNACDLVVSFSCMHSDTQTLGWSVVPPRVKTVAISRSRLRFFNKNGGQSYEISVERMLAKMIAKLDTHRLAKPDTTSLGNFRKVMPQLITSLDDPIDQTSFYLRLNSYLRPHDTILLANATPILGGRDFVLPDKSCRVIASGLWFSIGHVLPAALGAAMAQQRSPQSSEEVRSGRVVLLDGDGSFQVTAQELSTIIHQRLNVTIFIINNDGYAYERLIHNPDEDYHDIAPWDYLSLPATFGAAQAIKKAEELGEDYSVDTYTMRTWKDLEAFLSDDTFDNGFGGKAKRGLKLIDVKMAKTDVPEKFKAVFASAGKNLD</sequence>
<evidence type="ECO:0000259" key="12">
    <source>
        <dbReference type="Pfam" id="PF02776"/>
    </source>
</evidence>
<evidence type="ECO:0000256" key="9">
    <source>
        <dbReference type="RuleBase" id="RU362132"/>
    </source>
</evidence>
<evidence type="ECO:0000256" key="1">
    <source>
        <dbReference type="ARBA" id="ARBA00001964"/>
    </source>
</evidence>
<dbReference type="SUPFAM" id="SSF52518">
    <property type="entry name" value="Thiamin diphosphate-binding fold (THDP-binding)"/>
    <property type="match status" value="2"/>
</dbReference>
<keyword evidence="5" id="KW-0210">Decarboxylase</keyword>
<comment type="similarity">
    <text evidence="2 9">Belongs to the TPP enzyme family.</text>
</comment>
<dbReference type="PANTHER" id="PTHR43452">
    <property type="entry name" value="PYRUVATE DECARBOXYLASE"/>
    <property type="match status" value="1"/>
</dbReference>
<dbReference type="Gene3D" id="3.40.50.970">
    <property type="match status" value="2"/>
</dbReference>
<evidence type="ECO:0000256" key="3">
    <source>
        <dbReference type="ARBA" id="ARBA00014422"/>
    </source>
</evidence>
<evidence type="ECO:0000256" key="6">
    <source>
        <dbReference type="ARBA" id="ARBA00022842"/>
    </source>
</evidence>
<dbReference type="InterPro" id="IPR012001">
    <property type="entry name" value="Thiamin_PyroP_enz_TPP-bd_dom"/>
</dbReference>
<dbReference type="InterPro" id="IPR012110">
    <property type="entry name" value="PDC/IPDC-like"/>
</dbReference>
<dbReference type="SUPFAM" id="SSF52467">
    <property type="entry name" value="DHS-like NAD/FAD-binding domain"/>
    <property type="match status" value="1"/>
</dbReference>
<dbReference type="RefSeq" id="XP_064729614.1">
    <property type="nucleotide sequence ID" value="XM_064875214.1"/>
</dbReference>
<feature type="domain" description="Thiamine pyrophosphate enzyme N-terminal TPP-binding" evidence="12">
    <location>
        <begin position="6"/>
        <end position="111"/>
    </location>
</feature>
<dbReference type="GeneID" id="90000252"/>
<dbReference type="InterPro" id="IPR047213">
    <property type="entry name" value="TPP_PYR_PDC_IPDC-like"/>
</dbReference>
<evidence type="ECO:0000256" key="5">
    <source>
        <dbReference type="ARBA" id="ARBA00022793"/>
    </source>
</evidence>
<accession>A0ABR0RMR3</accession>
<keyword evidence="6" id="KW-0460">Magnesium</keyword>
<organism evidence="13 14">
    <name type="scientific">Knufia obscura</name>
    <dbReference type="NCBI Taxonomy" id="1635080"/>
    <lineage>
        <taxon>Eukaryota</taxon>
        <taxon>Fungi</taxon>
        <taxon>Dikarya</taxon>
        <taxon>Ascomycota</taxon>
        <taxon>Pezizomycotina</taxon>
        <taxon>Eurotiomycetes</taxon>
        <taxon>Chaetothyriomycetidae</taxon>
        <taxon>Chaetothyriales</taxon>
        <taxon>Trichomeriaceae</taxon>
        <taxon>Knufia</taxon>
    </lineage>
</organism>
<dbReference type="Pfam" id="PF02776">
    <property type="entry name" value="TPP_enzyme_N"/>
    <property type="match status" value="1"/>
</dbReference>
<dbReference type="InterPro" id="IPR012000">
    <property type="entry name" value="Thiamin_PyroP_enz_cen_dom"/>
</dbReference>
<dbReference type="Pfam" id="PF00205">
    <property type="entry name" value="TPP_enzyme_M"/>
    <property type="match status" value="1"/>
</dbReference>
<dbReference type="InterPro" id="IPR029035">
    <property type="entry name" value="DHS-like_NAD/FAD-binding_dom"/>
</dbReference>
<evidence type="ECO:0000313" key="13">
    <source>
        <dbReference type="EMBL" id="KAK5941524.1"/>
    </source>
</evidence>
<comment type="caution">
    <text evidence="13">The sequence shown here is derived from an EMBL/GenBank/DDBJ whole genome shotgun (WGS) entry which is preliminary data.</text>
</comment>
<evidence type="ECO:0000313" key="14">
    <source>
        <dbReference type="Proteomes" id="UP001334248"/>
    </source>
</evidence>
<dbReference type="PANTHER" id="PTHR43452:SF11">
    <property type="entry name" value="PYRUVATE DECARBOXYLASE"/>
    <property type="match status" value="1"/>
</dbReference>
<keyword evidence="7 9" id="KW-0786">Thiamine pyrophosphate</keyword>
<dbReference type="EMBL" id="JAVHJV010000007">
    <property type="protein sequence ID" value="KAK5941524.1"/>
    <property type="molecule type" value="Genomic_DNA"/>
</dbReference>
<dbReference type="Gene3D" id="3.40.50.1220">
    <property type="entry name" value="TPP-binding domain"/>
    <property type="match status" value="1"/>
</dbReference>
<dbReference type="CDD" id="cd07038">
    <property type="entry name" value="TPP_PYR_PDC_IPDC_like"/>
    <property type="match status" value="1"/>
</dbReference>
<dbReference type="PIRSF" id="PIRSF036565">
    <property type="entry name" value="Pyruvt_ip_decrb"/>
    <property type="match status" value="1"/>
</dbReference>